<gene>
    <name evidence="10" type="ORF">ACFPZI_27125</name>
</gene>
<keyword evidence="11" id="KW-1185">Reference proteome</keyword>
<evidence type="ECO:0000256" key="3">
    <source>
        <dbReference type="ARBA" id="ARBA00022475"/>
    </source>
</evidence>
<dbReference type="Proteomes" id="UP001596180">
    <property type="component" value="Unassembled WGS sequence"/>
</dbReference>
<dbReference type="Pfam" id="PF01061">
    <property type="entry name" value="ABC2_membrane"/>
    <property type="match status" value="1"/>
</dbReference>
<evidence type="ECO:0000256" key="7">
    <source>
        <dbReference type="RuleBase" id="RU361157"/>
    </source>
</evidence>
<keyword evidence="4 7" id="KW-0812">Transmembrane</keyword>
<protein>
    <recommendedName>
        <fullName evidence="7">Transport permease protein</fullName>
    </recommendedName>
</protein>
<evidence type="ECO:0000256" key="8">
    <source>
        <dbReference type="SAM" id="MobiDB-lite"/>
    </source>
</evidence>
<feature type="transmembrane region" description="Helical" evidence="7">
    <location>
        <begin position="186"/>
        <end position="206"/>
    </location>
</feature>
<dbReference type="InterPro" id="IPR051328">
    <property type="entry name" value="T7SS_ABC-Transporter"/>
</dbReference>
<dbReference type="PANTHER" id="PTHR43077:SF8">
    <property type="entry name" value="DOXORUBICIN RESISTANCE ABC TRANSPORTER PERMEASE PROTEIN DRRB"/>
    <property type="match status" value="1"/>
</dbReference>
<feature type="compositionally biased region" description="Basic and acidic residues" evidence="8">
    <location>
        <begin position="288"/>
        <end position="301"/>
    </location>
</feature>
<feature type="transmembrane region" description="Helical" evidence="7">
    <location>
        <begin position="36"/>
        <end position="57"/>
    </location>
</feature>
<evidence type="ECO:0000313" key="11">
    <source>
        <dbReference type="Proteomes" id="UP001596180"/>
    </source>
</evidence>
<reference evidence="11" key="1">
    <citation type="journal article" date="2019" name="Int. J. Syst. Evol. Microbiol.">
        <title>The Global Catalogue of Microorganisms (GCM) 10K type strain sequencing project: providing services to taxonomists for standard genome sequencing and annotation.</title>
        <authorList>
            <consortium name="The Broad Institute Genomics Platform"/>
            <consortium name="The Broad Institute Genome Sequencing Center for Infectious Disease"/>
            <person name="Wu L."/>
            <person name="Ma J."/>
        </authorList>
    </citation>
    <scope>NUCLEOTIDE SEQUENCE [LARGE SCALE GENOMIC DNA]</scope>
    <source>
        <strain evidence="11">JCM 10411</strain>
    </source>
</reference>
<dbReference type="PANTHER" id="PTHR43077">
    <property type="entry name" value="TRANSPORT PERMEASE YVFS-RELATED"/>
    <property type="match status" value="1"/>
</dbReference>
<evidence type="ECO:0000256" key="6">
    <source>
        <dbReference type="ARBA" id="ARBA00023136"/>
    </source>
</evidence>
<feature type="transmembrane region" description="Helical" evidence="7">
    <location>
        <begin position="153"/>
        <end position="179"/>
    </location>
</feature>
<accession>A0ABW1E3Z4</accession>
<keyword evidence="5 7" id="KW-1133">Transmembrane helix</keyword>
<evidence type="ECO:0000259" key="9">
    <source>
        <dbReference type="PROSITE" id="PS51012"/>
    </source>
</evidence>
<sequence length="324" mass="35055">MSEHGGRFSPATAQPRELAQLWTLAARQLRVICGDVRIVALSIVQPLVMLLLFTQIFGRMANPDLFPDGISYTEYLVPALLITTGIGTAQVAGVGFVRDAESGIEQRFRFLPVRPLYVLIARSVGDLARVAIQLMALLLCACFGLGFAPAGGFWGMAAAFLLSVFVCWSLVWVFLALAAWLRSVEVLGSIGFFVLSPLMFASSAFVPLEALPGWVRLIAVVNPLTYAVDASRNLALGWEAGDSIIGALLSGAALSALMCLIALRGFRRPPNETRRPLFRRSRGTPSSAEEKEQAGDRDQADQHPPADPADDRADLVDRSANQRS</sequence>
<proteinExistence type="inferred from homology"/>
<dbReference type="InterPro" id="IPR013525">
    <property type="entry name" value="ABC2_TM"/>
</dbReference>
<evidence type="ECO:0000256" key="4">
    <source>
        <dbReference type="ARBA" id="ARBA00022692"/>
    </source>
</evidence>
<feature type="region of interest" description="Disordered" evidence="8">
    <location>
        <begin position="272"/>
        <end position="324"/>
    </location>
</feature>
<comment type="subcellular location">
    <subcellularLocation>
        <location evidence="1 7">Cell membrane</location>
        <topology evidence="1 7">Multi-pass membrane protein</topology>
    </subcellularLocation>
</comment>
<dbReference type="RefSeq" id="WP_381368057.1">
    <property type="nucleotide sequence ID" value="NZ_JBHSOA010000061.1"/>
</dbReference>
<evidence type="ECO:0000313" key="10">
    <source>
        <dbReference type="EMBL" id="MFC5855319.1"/>
    </source>
</evidence>
<name>A0ABW1E3Z4_9ACTN</name>
<dbReference type="EMBL" id="JBHSOA010000061">
    <property type="protein sequence ID" value="MFC5855319.1"/>
    <property type="molecule type" value="Genomic_DNA"/>
</dbReference>
<comment type="similarity">
    <text evidence="2 7">Belongs to the ABC-2 integral membrane protein family.</text>
</comment>
<evidence type="ECO:0000256" key="2">
    <source>
        <dbReference type="ARBA" id="ARBA00007783"/>
    </source>
</evidence>
<dbReference type="InterPro" id="IPR047817">
    <property type="entry name" value="ABC2_TM_bact-type"/>
</dbReference>
<evidence type="ECO:0000256" key="1">
    <source>
        <dbReference type="ARBA" id="ARBA00004651"/>
    </source>
</evidence>
<keyword evidence="7" id="KW-0813">Transport</keyword>
<feature type="transmembrane region" description="Helical" evidence="7">
    <location>
        <begin position="244"/>
        <end position="266"/>
    </location>
</feature>
<evidence type="ECO:0000256" key="5">
    <source>
        <dbReference type="ARBA" id="ARBA00022989"/>
    </source>
</evidence>
<dbReference type="PROSITE" id="PS51012">
    <property type="entry name" value="ABC_TM2"/>
    <property type="match status" value="1"/>
</dbReference>
<keyword evidence="6 7" id="KW-0472">Membrane</keyword>
<feature type="transmembrane region" description="Helical" evidence="7">
    <location>
        <begin position="77"/>
        <end position="97"/>
    </location>
</feature>
<keyword evidence="3 7" id="KW-1003">Cell membrane</keyword>
<feature type="domain" description="ABC transmembrane type-2" evidence="9">
    <location>
        <begin position="37"/>
        <end position="269"/>
    </location>
</feature>
<feature type="transmembrane region" description="Helical" evidence="7">
    <location>
        <begin position="127"/>
        <end position="147"/>
    </location>
</feature>
<comment type="caution">
    <text evidence="10">The sequence shown here is derived from an EMBL/GenBank/DDBJ whole genome shotgun (WGS) entry which is preliminary data.</text>
</comment>
<organism evidence="10 11">
    <name type="scientific">Streptomyces chlorus</name>
    <dbReference type="NCBI Taxonomy" id="887452"/>
    <lineage>
        <taxon>Bacteria</taxon>
        <taxon>Bacillati</taxon>
        <taxon>Actinomycetota</taxon>
        <taxon>Actinomycetes</taxon>
        <taxon>Kitasatosporales</taxon>
        <taxon>Streptomycetaceae</taxon>
        <taxon>Streptomyces</taxon>
    </lineage>
</organism>